<feature type="domain" description="TadE-like" evidence="1">
    <location>
        <begin position="12"/>
        <end position="53"/>
    </location>
</feature>
<proteinExistence type="predicted"/>
<dbReference type="RefSeq" id="WP_149682561.1">
    <property type="nucleotide sequence ID" value="NZ_FNBI01000004.1"/>
</dbReference>
<dbReference type="AlphaFoldDB" id="A0A1G7MJW3"/>
<dbReference type="EMBL" id="FNBI01000004">
    <property type="protein sequence ID" value="SDF61886.1"/>
    <property type="molecule type" value="Genomic_DNA"/>
</dbReference>
<dbReference type="EMBL" id="WSUT01000001">
    <property type="protein sequence ID" value="MWC42256.1"/>
    <property type="molecule type" value="Genomic_DNA"/>
</dbReference>
<dbReference type="InterPro" id="IPR012495">
    <property type="entry name" value="TadE-like_dom"/>
</dbReference>
<dbReference type="Proteomes" id="UP000436801">
    <property type="component" value="Unassembled WGS sequence"/>
</dbReference>
<dbReference type="Pfam" id="PF07811">
    <property type="entry name" value="TadE"/>
    <property type="match status" value="1"/>
</dbReference>
<dbReference type="OrthoDB" id="7432392at2"/>
<evidence type="ECO:0000313" key="3">
    <source>
        <dbReference type="EMBL" id="SDF61886.1"/>
    </source>
</evidence>
<evidence type="ECO:0000313" key="2">
    <source>
        <dbReference type="EMBL" id="MWC42256.1"/>
    </source>
</evidence>
<keyword evidence="4" id="KW-1185">Reference proteome</keyword>
<sequence length="209" mass="22278">MRLNTLSRDTRGLALIEFALSLPVLLALALTGVETANYVLAVQRVSQVASVVADTAGRGANAIDDAQVNEIMTGARMIGQRIGLGANGRIILSDLEQSTSNTQRQWIRWQRCSGAKRVDSSYGTPAAMTNSTMTAMGPAGNQIAAQRNTAVMFVEVMYDYQPIIAGDLIPAGSRMIRSVAAYNVRQRTSYVLGSGGLSDSQKALCSVYG</sequence>
<gene>
    <name evidence="2" type="ORF">GQR91_01090</name>
    <name evidence="3" type="ORF">SAMN05216557_104230</name>
</gene>
<accession>A0A1G7MJW3</accession>
<reference evidence="3 4" key="1">
    <citation type="submission" date="2016-10" db="EMBL/GenBank/DDBJ databases">
        <authorList>
            <person name="Varghese N."/>
            <person name="Submissions S."/>
        </authorList>
    </citation>
    <scope>NUCLEOTIDE SEQUENCE [LARGE SCALE GENOMIC DNA]</scope>
    <source>
        <strain evidence="3 4">S7-754</strain>
    </source>
</reference>
<protein>
    <submittedName>
        <fullName evidence="2">Pilus assembly protein</fullName>
    </submittedName>
    <submittedName>
        <fullName evidence="3">TadE-like protein</fullName>
    </submittedName>
</protein>
<evidence type="ECO:0000259" key="1">
    <source>
        <dbReference type="Pfam" id="PF07811"/>
    </source>
</evidence>
<dbReference type="Proteomes" id="UP000323502">
    <property type="component" value="Unassembled WGS sequence"/>
</dbReference>
<evidence type="ECO:0000313" key="5">
    <source>
        <dbReference type="Proteomes" id="UP000436801"/>
    </source>
</evidence>
<organism evidence="3 4">
    <name type="scientific">Sphingomonas carotinifaciens</name>
    <dbReference type="NCBI Taxonomy" id="1166323"/>
    <lineage>
        <taxon>Bacteria</taxon>
        <taxon>Pseudomonadati</taxon>
        <taxon>Pseudomonadota</taxon>
        <taxon>Alphaproteobacteria</taxon>
        <taxon>Sphingomonadales</taxon>
        <taxon>Sphingomonadaceae</taxon>
        <taxon>Sphingomonas</taxon>
    </lineage>
</organism>
<reference evidence="2 5" key="2">
    <citation type="submission" date="2019-12" db="EMBL/GenBank/DDBJ databases">
        <authorList>
            <person name="Zheng J."/>
        </authorList>
    </citation>
    <scope>NUCLEOTIDE SEQUENCE [LARGE SCALE GENOMIC DNA]</scope>
    <source>
        <strain evidence="2 5">DSM 27347</strain>
    </source>
</reference>
<evidence type="ECO:0000313" key="4">
    <source>
        <dbReference type="Proteomes" id="UP000323502"/>
    </source>
</evidence>
<name>A0A1G7MJW3_9SPHN</name>